<feature type="domain" description="ART-PolyVal-like" evidence="3">
    <location>
        <begin position="3085"/>
        <end position="3213"/>
    </location>
</feature>
<dbReference type="eggNOG" id="COG3209">
    <property type="taxonomic scope" value="Bacteria"/>
</dbReference>
<dbReference type="InterPro" id="IPR015943">
    <property type="entry name" value="WD40/YVTN_repeat-like_dom_sf"/>
</dbReference>
<dbReference type="Gene3D" id="2.130.10.10">
    <property type="entry name" value="YVTN repeat-like/Quinoprotein amine dehydrogenase"/>
    <property type="match status" value="1"/>
</dbReference>
<feature type="compositionally biased region" description="Polar residues" evidence="1">
    <location>
        <begin position="477"/>
        <end position="593"/>
    </location>
</feature>
<dbReference type="Proteomes" id="UP000010478">
    <property type="component" value="Chromosome"/>
</dbReference>
<feature type="compositionally biased region" description="Polar residues" evidence="1">
    <location>
        <begin position="976"/>
        <end position="994"/>
    </location>
</feature>
<dbReference type="Pfam" id="PF17963">
    <property type="entry name" value="Big_9"/>
    <property type="match status" value="1"/>
</dbReference>
<gene>
    <name evidence="4" type="ORF">Osc7112_5593</name>
</gene>
<dbReference type="Pfam" id="PF18760">
    <property type="entry name" value="ART-PolyVal"/>
    <property type="match status" value="1"/>
</dbReference>
<feature type="compositionally biased region" description="Polar residues" evidence="1">
    <location>
        <begin position="57"/>
        <end position="94"/>
    </location>
</feature>
<proteinExistence type="predicted"/>
<dbReference type="SUPFAM" id="SSF56399">
    <property type="entry name" value="ADP-ribosylation"/>
    <property type="match status" value="1"/>
</dbReference>
<feature type="compositionally biased region" description="Polar residues" evidence="1">
    <location>
        <begin position="1"/>
        <end position="15"/>
    </location>
</feature>
<feature type="region of interest" description="Disordered" evidence="1">
    <location>
        <begin position="1"/>
        <end position="259"/>
    </location>
</feature>
<feature type="compositionally biased region" description="Basic and acidic residues" evidence="1">
    <location>
        <begin position="463"/>
        <end position="476"/>
    </location>
</feature>
<feature type="compositionally biased region" description="Low complexity" evidence="1">
    <location>
        <begin position="906"/>
        <end position="934"/>
    </location>
</feature>
<reference evidence="4 5" key="1">
    <citation type="submission" date="2012-05" db="EMBL/GenBank/DDBJ databases">
        <title>Finished chromosome of genome of Oscillatoria sp. PCC 7112.</title>
        <authorList>
            <consortium name="US DOE Joint Genome Institute"/>
            <person name="Gugger M."/>
            <person name="Coursin T."/>
            <person name="Rippka R."/>
            <person name="Tandeau De Marsac N."/>
            <person name="Huntemann M."/>
            <person name="Wei C.-L."/>
            <person name="Han J."/>
            <person name="Detter J.C."/>
            <person name="Han C."/>
            <person name="Tapia R."/>
            <person name="Davenport K."/>
            <person name="Daligault H."/>
            <person name="Erkkila T."/>
            <person name="Gu W."/>
            <person name="Munk A.C.C."/>
            <person name="Teshima H."/>
            <person name="Xu Y."/>
            <person name="Chain P."/>
            <person name="Chen A."/>
            <person name="Krypides N."/>
            <person name="Mavromatis K."/>
            <person name="Markowitz V."/>
            <person name="Szeto E."/>
            <person name="Ivanova N."/>
            <person name="Mikhailova N."/>
            <person name="Ovchinnikova G."/>
            <person name="Pagani I."/>
            <person name="Pati A."/>
            <person name="Goodwin L."/>
            <person name="Peters L."/>
            <person name="Pitluck S."/>
            <person name="Woyke T."/>
            <person name="Kerfeld C."/>
        </authorList>
    </citation>
    <scope>NUCLEOTIDE SEQUENCE [LARGE SCALE GENOMIC DNA]</scope>
    <source>
        <strain evidence="4 5">PCC 7112</strain>
    </source>
</reference>
<evidence type="ECO:0000313" key="5">
    <source>
        <dbReference type="Proteomes" id="UP000010478"/>
    </source>
</evidence>
<feature type="region of interest" description="Disordered" evidence="1">
    <location>
        <begin position="462"/>
        <end position="666"/>
    </location>
</feature>
<dbReference type="KEGG" id="oni:Osc7112_5593"/>
<sequence>MLENQTQFSPTASTKSEQDSDKTLPVVTASTTSEKASDKTPLPATAETTSKPEEHQTPLSSETTLFFESSPNKISPATASTTDNSRANTTSPATASVAENPELDRTSPATTSTIDKSEPDQTSPATASVAENPELDRTSPATTSTIDKSEPDQTLPATASVAENPELDRTSPATTSTIDKSEPDRTLPATTSTTDKSEPDQTSPATASTTDKSESNKASPTEISTTNNLDTATNLEPNKTSTPEPDRTSTPSTNINFDSNAFSVDEKGIIGIQFTSDGGWYSGQLAIVSLLGMEKFVPGSEAFIKEAASRALSNSTKGYIAISDDLEGAYYTDPNSSENLNSGQYLGTKTFAMTPGDKFFFMLVPNGTVQQVYDNPAIGGDKKPLFSIATDNPSDGFSIGQIADITGEGKLFVMEDMGLIQGSDRDYDDITFRVTGATSKIVPLSELVDSFSASIHSPLIQKLKGESDKSEPKFTRESTVTNSGDKSQGETPSITADNDQQKPQPTETSTVANSDSQESPATETSTVANSDSQESPPTETSTVGKSDSQESPPTETSTVANSDSQESPPTETSTVANSDSQESPPTETSTVGKSDTEESQEIEQTASPPETPSVSPTELNSEIELPVLAESLVSESADTESIKTDTTATNRIPQLPAEADYGVNNAASPPTAETLLIPTPIASQPPAKTSEIADNLGKELPRETDDNIPNAASQLPIQITEVIPASKAVDTQENDRDVTETAAEFETEQFPTTTAEIIATETENVADLIEDDTTFPEITAEFKTEQLVTKTESIVAAPEADDTVERELPVAEITAEFESQQLPPKTDDFALAEFTADTIDTDIAVTFTAAELETENSPAIVVNSLETDPLISHSNSSVQTDSPIPALFSTPLETAAGTAQIASVETSVSPSTLKSPPSPTSNTYNSNSTPTETTVAQPAYSDTKIAPKPADISSGWLPPLEVEESAQFSDGIADSKSYSTQGAGNFQSNINPPTNLSTTTTANLPIPGTFLVDNQGKVRFDYVFDGGYFEGELGVFSLAGMEAFTPGTPEFIAEASRRVLSNSTDGHIVISDSKEGAKFTGAMPFDGDWGSGEYQGIKTFSMSPGDTFAVMLVPNGTVQSSLQSSYEGNLYPSHRPLFSIATANPNDTAHLLQIADVTGTGNTFTLEDMSAANSDRDYNDLIFKISGATGNAPLLSTVINPDREWRNTALGQQLLAEANPPNSDNNPPVVSPTNVRTYTELETTISLENLATDAEGDPLTISVLNPVNGTVIFNPSTNKASFKPATGFSGIASFDFLASDAFGSSTPARVTVNVSDVPLLNLDFVKRNPLLNAGENTELIVLGDFADQKGVVLPDSYLTYTSFNPEVASIDSSGNVTGKGDGTSILSASRNNLQAVTALRVGELPAPTNDAEFNAALAEINGLNVYPKAVTMTAGMARALLVGIDNIEQSPNLKFGATGTRYFPGNSNLLQVNSDGVITATEEGVTNVTVIHGAVEQVVPVRVSVPAAAGTILGVNGGAVTGSDGSIVMLPEGALAGDTAVSFTALNSSNLSLPLPEGLQFAGGFNLDVGDKQLKLPAQLAIPAPAGLSPGTEVLFLRKGSLPSAFNVESPTWLIQESGVVDANGTIRTNSPPLSGLLDSGEYSILAWPTLGLVGAPTLQGLLNNATFDATLAATKALNLSTNVGLQNSFLAANAGLIGIAAVTGAQFAATILVLAYLAKYLQSGLQVIAIPPVGLPVVTPAGVELNPDGIPSVTATLNIPTLFPADPQAPPVLQGAEFKLENGTPTVVLTGSNFLNNSGDLGAEFEDLTVSFRVGDKSYPGVLIPEENTDLGENRYKIAVEIPLAVSVGDASIVVSRKQKKRLGHGAADYEIVELSSEENIRLAPTCLEWGLVAERSSDRINVINLRNAASTVETQTSENLAVAVNIPVGNPNIPSDRPESIAATNNATRAYVTLGNTGRVSVVDLMALREIDTTPETATVDAITLPSGARPQGIVIDPKDNYAYIADQSRPNIYVLDINPNSATYHTVVETIAIDSPSGLQQLTINSDERKLFVTGSDRNIHVVNIDPSDKPTNSSSNPRKWHEQIGKILTPNGAMGITATSDPSKIIFTSGNTATDGSGLGVLEITDSDPLSLAAAARYANLSLGSDSDYFDVNEGVAVTITKDGQYAFVAGRNNRGNVNPSDARSGGNIGIIFDPLGPNPRLVAATRPIPGSLTNNVALSSDGKYLIASYPTLEGGGSAYVFDVEEMIKAVENPGNYKLDARNRGVGTWGFEASNQRDATTADLARVPIDDINPLVSIAADYEITGGNGINNFTFSVPEGTNRAPIGIGGNPRGLAIASARNWLELKGPIGDSKNDSTPLIPTFKWDLKGEDEFCGLPGFNPDTDVSEVNLYVSVFPQGNGLLPGDRWSGLNSAGDKDYNPNRVLTAQWKNGTWTWNGVSKAGSPEEFTLSSDRMLTAGQKYHWAVEAETDKGEKTTAFGNFETLLPAPIAGANTFSSVTVLTRGLEAQPNLIDRQFEQMASHLTEENALVMRYDRATNKWGWLNFDGSKTFSPPSHKFGAPLILIPGWEQPPEATAFNSGFTEAAADAFFASMVALNQSLENTLFNSPMHFIGFGQGAAINNEIVQRLGTYFPLAGGTSSENRDLQMTTLDPHDFDQDYLVGSLKSFRDPSVLIWENVTYADNYYQNVPALDTQETNTRAGRRIAEADWNVHLGGSDGTGSVDGSSRMGFTEHSTDGRPHMHALTWYGGTTNLSGSQLPLRNGETIYRRLGDLELDSSGNPTTPTWYTPAHANANFTHGEQQAPWEGIGTGWFYSVLGGGSQLRPYGVNVSNRVPLTEDNTYTDETIGNRMRGDYAVPTLFNGNFDASKRFTYQSVPGWSFYNSLTVSDNPNVSQRHLHERDEIDTFLTEEQRILNYGFASQNYTFKMGGTDGPQEIIHNLFVVPDQNSLHDSLKLDLHVPEDQLAAGRNITVSMRADVAGYEQFRSIGTINLERGSGINSSPAEIDSNIRKIGYGTEGFESFYLNVPQELRGKAALLKFEINDGTVYVDDISFGKKWEPSMTLAEAEEYTKNSYYSGRVLYHGTNPDGAANIADIGLDPARFIRGFLGEGFYLTNQEERARDFSRDKDGNLRQGPILKTVLNVKNPKIYPGLQEFADEVANYGQETGLQEPERTVRYAEYLKSQGYDAIVTTPTMMQHYLVFDPKQVVVIEE</sequence>
<dbReference type="HOGENOM" id="CLU_000375_0_0_3"/>
<feature type="compositionally biased region" description="Polar residues" evidence="1">
    <location>
        <begin position="107"/>
        <end position="126"/>
    </location>
</feature>
<dbReference type="eggNOG" id="COG3266">
    <property type="taxonomic scope" value="Bacteria"/>
</dbReference>
<dbReference type="InterPro" id="IPR049522">
    <property type="entry name" value="ART-PolyVal_dom"/>
</dbReference>
<feature type="domain" description="DUF4114" evidence="2">
    <location>
        <begin position="1102"/>
        <end position="1187"/>
    </location>
</feature>
<accession>K9VPE8</accession>
<dbReference type="eggNOG" id="COG3391">
    <property type="taxonomic scope" value="Bacteria"/>
</dbReference>
<feature type="compositionally biased region" description="Polar residues" evidence="1">
    <location>
        <begin position="188"/>
        <end position="259"/>
    </location>
</feature>
<dbReference type="Gene3D" id="2.60.40.1080">
    <property type="match status" value="1"/>
</dbReference>
<evidence type="ECO:0000313" key="4">
    <source>
        <dbReference type="EMBL" id="AFZ09816.1"/>
    </source>
</evidence>
<dbReference type="STRING" id="179408.Osc7112_5593"/>
<dbReference type="Gene3D" id="3.90.175.10">
    <property type="entry name" value="Diphtheria Toxin, domain 1"/>
    <property type="match status" value="1"/>
</dbReference>
<dbReference type="InterPro" id="IPR025193">
    <property type="entry name" value="DUF4114"/>
</dbReference>
<dbReference type="SUPFAM" id="SSF49373">
    <property type="entry name" value="Invasin/intimin cell-adhesion fragments"/>
    <property type="match status" value="1"/>
</dbReference>
<dbReference type="InterPro" id="IPR011044">
    <property type="entry name" value="Quino_amine_DH_bsu"/>
</dbReference>
<evidence type="ECO:0000259" key="2">
    <source>
        <dbReference type="Pfam" id="PF13448"/>
    </source>
</evidence>
<dbReference type="Pfam" id="PF13448">
    <property type="entry name" value="DUF4114"/>
    <property type="match status" value="2"/>
</dbReference>
<dbReference type="EMBL" id="CP003614">
    <property type="protein sequence ID" value="AFZ09816.1"/>
    <property type="molecule type" value="Genomic_DNA"/>
</dbReference>
<dbReference type="PANTHER" id="PTHR47197">
    <property type="entry name" value="PROTEIN NIRF"/>
    <property type="match status" value="1"/>
</dbReference>
<dbReference type="SUPFAM" id="SSF50969">
    <property type="entry name" value="YVTN repeat-like/Quinoprotein amine dehydrogenase"/>
    <property type="match status" value="1"/>
</dbReference>
<evidence type="ECO:0000259" key="3">
    <source>
        <dbReference type="Pfam" id="PF18760"/>
    </source>
</evidence>
<dbReference type="PATRIC" id="fig|179408.3.peg.6980"/>
<name>K9VPE8_9CYAN</name>
<dbReference type="InterPro" id="IPR051200">
    <property type="entry name" value="Host-pathogen_enzymatic-act"/>
</dbReference>
<dbReference type="RefSeq" id="WP_015179022.1">
    <property type="nucleotide sequence ID" value="NC_019729.1"/>
</dbReference>
<feature type="region of interest" description="Disordered" evidence="1">
    <location>
        <begin position="972"/>
        <end position="994"/>
    </location>
</feature>
<feature type="region of interest" description="Disordered" evidence="1">
    <location>
        <begin position="901"/>
        <end position="940"/>
    </location>
</feature>
<protein>
    <submittedName>
        <fullName evidence="4">Ig domain protein group 2 domain protein</fullName>
    </submittedName>
</protein>
<dbReference type="PANTHER" id="PTHR47197:SF3">
    <property type="entry name" value="DIHYDRO-HEME D1 DEHYDROGENASE"/>
    <property type="match status" value="1"/>
</dbReference>
<evidence type="ECO:0000256" key="1">
    <source>
        <dbReference type="SAM" id="MobiDB-lite"/>
    </source>
</evidence>
<keyword evidence="5" id="KW-1185">Reference proteome</keyword>
<dbReference type="InterPro" id="IPR008964">
    <property type="entry name" value="Invasin/intimin_cell_adhesion"/>
</dbReference>
<dbReference type="eggNOG" id="COG5492">
    <property type="taxonomic scope" value="Bacteria"/>
</dbReference>
<organism evidence="4 5">
    <name type="scientific">Phormidium nigroviride PCC 7112</name>
    <dbReference type="NCBI Taxonomy" id="179408"/>
    <lineage>
        <taxon>Bacteria</taxon>
        <taxon>Bacillati</taxon>
        <taxon>Cyanobacteriota</taxon>
        <taxon>Cyanophyceae</taxon>
        <taxon>Oscillatoriophycideae</taxon>
        <taxon>Oscillatoriales</taxon>
        <taxon>Oscillatoriaceae</taxon>
        <taxon>Phormidium</taxon>
    </lineage>
</organism>
<feature type="domain" description="DUF4114" evidence="2">
    <location>
        <begin position="353"/>
        <end position="436"/>
    </location>
</feature>